<dbReference type="GO" id="GO:0003964">
    <property type="term" value="F:RNA-directed DNA polymerase activity"/>
    <property type="evidence" value="ECO:0007669"/>
    <property type="project" value="UniProtKB-KW"/>
</dbReference>
<dbReference type="Proteomes" id="UP000290572">
    <property type="component" value="Unassembled WGS sequence"/>
</dbReference>
<accession>A0A498LYG6</accession>
<gene>
    <name evidence="1" type="ORF">ROHU_029773</name>
</gene>
<dbReference type="STRING" id="84645.A0A498LYG6"/>
<evidence type="ECO:0000313" key="2">
    <source>
        <dbReference type="Proteomes" id="UP000290572"/>
    </source>
</evidence>
<organism evidence="1 2">
    <name type="scientific">Labeo rohita</name>
    <name type="common">Indian major carp</name>
    <name type="synonym">Cyprinus rohita</name>
    <dbReference type="NCBI Taxonomy" id="84645"/>
    <lineage>
        <taxon>Eukaryota</taxon>
        <taxon>Metazoa</taxon>
        <taxon>Chordata</taxon>
        <taxon>Craniata</taxon>
        <taxon>Vertebrata</taxon>
        <taxon>Euteleostomi</taxon>
        <taxon>Actinopterygii</taxon>
        <taxon>Neopterygii</taxon>
        <taxon>Teleostei</taxon>
        <taxon>Ostariophysi</taxon>
        <taxon>Cypriniformes</taxon>
        <taxon>Cyprinidae</taxon>
        <taxon>Labeoninae</taxon>
        <taxon>Labeonini</taxon>
        <taxon>Labeo</taxon>
    </lineage>
</organism>
<keyword evidence="1" id="KW-0695">RNA-directed DNA polymerase</keyword>
<name>A0A498LYG6_LABRO</name>
<protein>
    <submittedName>
        <fullName evidence="1">RNA-directed DNA polymerase from mobile element jockey-like protein</fullName>
    </submittedName>
</protein>
<reference evidence="1 2" key="1">
    <citation type="submission" date="2018-03" db="EMBL/GenBank/DDBJ databases">
        <title>Draft genome sequence of Rohu Carp (Labeo rohita).</title>
        <authorList>
            <person name="Das P."/>
            <person name="Kushwaha B."/>
            <person name="Joshi C.G."/>
            <person name="Kumar D."/>
            <person name="Nagpure N.S."/>
            <person name="Sahoo L."/>
            <person name="Das S.P."/>
            <person name="Bit A."/>
            <person name="Patnaik S."/>
            <person name="Meher P.K."/>
            <person name="Jayasankar P."/>
            <person name="Koringa P.G."/>
            <person name="Patel N.V."/>
            <person name="Hinsu A.T."/>
            <person name="Kumar R."/>
            <person name="Pandey M."/>
            <person name="Agarwal S."/>
            <person name="Srivastava S."/>
            <person name="Singh M."/>
            <person name="Iquebal M.A."/>
            <person name="Jaiswal S."/>
            <person name="Angadi U.B."/>
            <person name="Kumar N."/>
            <person name="Raza M."/>
            <person name="Shah T.M."/>
            <person name="Rai A."/>
            <person name="Jena J.K."/>
        </authorList>
    </citation>
    <scope>NUCLEOTIDE SEQUENCE [LARGE SCALE GENOMIC DNA]</scope>
    <source>
        <strain evidence="1">DASCIFA01</strain>
        <tissue evidence="1">Testis</tissue>
    </source>
</reference>
<sequence length="143" mass="16100">MEEFSKAFDCLACGKAPESDDIPPEALKNGKPVLIQPLHELLCQCYDQGHIHQDMHDANIVTVYKNKEGHSDCNNYWGISLLNIVGKAFARVTLVRLQTLVSHIYPESQCGFRAGRSTVDMIFSLRQLQEKCRAADGILHCFH</sequence>
<dbReference type="PANTHER" id="PTHR19446">
    <property type="entry name" value="REVERSE TRANSCRIPTASES"/>
    <property type="match status" value="1"/>
</dbReference>
<evidence type="ECO:0000313" key="1">
    <source>
        <dbReference type="EMBL" id="RXN11904.1"/>
    </source>
</evidence>
<keyword evidence="1" id="KW-0808">Transferase</keyword>
<keyword evidence="1" id="KW-0548">Nucleotidyltransferase</keyword>
<proteinExistence type="predicted"/>
<keyword evidence="2" id="KW-1185">Reference proteome</keyword>
<comment type="caution">
    <text evidence="1">The sequence shown here is derived from an EMBL/GenBank/DDBJ whole genome shotgun (WGS) entry which is preliminary data.</text>
</comment>
<dbReference type="EMBL" id="QBIY01013101">
    <property type="protein sequence ID" value="RXN11904.1"/>
    <property type="molecule type" value="Genomic_DNA"/>
</dbReference>
<dbReference type="AlphaFoldDB" id="A0A498LYG6"/>